<evidence type="ECO:0000313" key="2">
    <source>
        <dbReference type="Proteomes" id="UP000519897"/>
    </source>
</evidence>
<organism evidence="1 2">
    <name type="scientific">Rhizobium rhizoryzae</name>
    <dbReference type="NCBI Taxonomy" id="451876"/>
    <lineage>
        <taxon>Bacteria</taxon>
        <taxon>Pseudomonadati</taxon>
        <taxon>Pseudomonadota</taxon>
        <taxon>Alphaproteobacteria</taxon>
        <taxon>Hyphomicrobiales</taxon>
        <taxon>Rhizobiaceae</taxon>
        <taxon>Rhizobium/Agrobacterium group</taxon>
        <taxon>Rhizobium</taxon>
    </lineage>
</organism>
<comment type="caution">
    <text evidence="1">The sequence shown here is derived from an EMBL/GenBank/DDBJ whole genome shotgun (WGS) entry which is preliminary data.</text>
</comment>
<protein>
    <submittedName>
        <fullName evidence="1">Uncharacterized protein</fullName>
    </submittedName>
</protein>
<name>A0A7W6LKT3_9HYPH</name>
<keyword evidence="2" id="KW-1185">Reference proteome</keyword>
<dbReference type="Proteomes" id="UP000519897">
    <property type="component" value="Unassembled WGS sequence"/>
</dbReference>
<dbReference type="RefSeq" id="WP_281360868.1">
    <property type="nucleotide sequence ID" value="NZ_CP049251.1"/>
</dbReference>
<gene>
    <name evidence="1" type="ORF">GGQ72_004748</name>
</gene>
<accession>A0A7W6LKT3</accession>
<dbReference type="AlphaFoldDB" id="A0A7W6LKT3"/>
<dbReference type="EMBL" id="JACIEC010000021">
    <property type="protein sequence ID" value="MBB4146178.1"/>
    <property type="molecule type" value="Genomic_DNA"/>
</dbReference>
<evidence type="ECO:0000313" key="1">
    <source>
        <dbReference type="EMBL" id="MBB4146178.1"/>
    </source>
</evidence>
<reference evidence="1 2" key="1">
    <citation type="submission" date="2020-08" db="EMBL/GenBank/DDBJ databases">
        <title>Genomic Encyclopedia of Type Strains, Phase IV (KMG-IV): sequencing the most valuable type-strain genomes for metagenomic binning, comparative biology and taxonomic classification.</title>
        <authorList>
            <person name="Goeker M."/>
        </authorList>
    </citation>
    <scope>NUCLEOTIDE SEQUENCE [LARGE SCALE GENOMIC DNA]</scope>
    <source>
        <strain evidence="1 2">DSM 29514</strain>
    </source>
</reference>
<sequence>MRQLRFMDIAKVAEIFSIINRFFNAQGQFIVPFQHVSSGVS</sequence>
<proteinExistence type="predicted"/>